<sequence length="427" mass="46606">MKPISNRYEVVKLLTPLHDGLLYEGKDLPLQRTVFIYTVNRDGESAVQDYIRGLGHAAAQGATESPFLHVLDAEVGGGTIQVIISYKPGYSLQHFIRHHKPSVPDALGMAAHLGQALLDAAEERLLHFSIEQDNLWITEDGTINVLNTWDQADPDQRLSRGLALLLFRLLTGTDHVPEDKEAFVSSLRKSLSGTPSLQREELLKTVTDAWTERITLAALVRHLRSALALPIPDLSAARVPLVKTDSAEIVEPGTESQIQDEDPPKRQRLFQFGKKLWIGLGLSAVGAAVFIGVFALLIETMNRGPKENVAKEVAASEKVEQTKPPAKPADTTPPKEKTDTTSRTGTGTGNRTGTDAANPRVGMPTLTGLSQADAEKAALDSGLRYTYYLETTEHAVGTVFKQEPRANELVEKGSSVTFWISKGPAQR</sequence>
<keyword evidence="5" id="KW-1185">Reference proteome</keyword>
<dbReference type="SUPFAM" id="SSF56112">
    <property type="entry name" value="Protein kinase-like (PK-like)"/>
    <property type="match status" value="1"/>
</dbReference>
<dbReference type="OrthoDB" id="2677720at2"/>
<evidence type="ECO:0000256" key="1">
    <source>
        <dbReference type="SAM" id="MobiDB-lite"/>
    </source>
</evidence>
<dbReference type="InterPro" id="IPR011009">
    <property type="entry name" value="Kinase-like_dom_sf"/>
</dbReference>
<dbReference type="RefSeq" id="WP_120747714.1">
    <property type="nucleotide sequence ID" value="NZ_RBAH01000008.1"/>
</dbReference>
<reference evidence="4 5" key="1">
    <citation type="journal article" date="2007" name="Int. J. Syst. Evol. Microbiol.">
        <title>Paenibacillus ginsengarvi sp. nov., isolated from soil from ginseng cultivation.</title>
        <authorList>
            <person name="Yoon M.H."/>
            <person name="Ten L.N."/>
            <person name="Im W.T."/>
        </authorList>
    </citation>
    <scope>NUCLEOTIDE SEQUENCE [LARGE SCALE GENOMIC DNA]</scope>
    <source>
        <strain evidence="4 5">KCTC 13059</strain>
    </source>
</reference>
<dbReference type="Gene3D" id="3.30.10.20">
    <property type="match status" value="1"/>
</dbReference>
<dbReference type="Gene3D" id="1.10.510.10">
    <property type="entry name" value="Transferase(Phosphotransferase) domain 1"/>
    <property type="match status" value="1"/>
</dbReference>
<dbReference type="PROSITE" id="PS51178">
    <property type="entry name" value="PASTA"/>
    <property type="match status" value="1"/>
</dbReference>
<evidence type="ECO:0000256" key="2">
    <source>
        <dbReference type="SAM" id="Phobius"/>
    </source>
</evidence>
<keyword evidence="2" id="KW-0472">Membrane</keyword>
<feature type="domain" description="PASTA" evidence="3">
    <location>
        <begin position="357"/>
        <end position="422"/>
    </location>
</feature>
<keyword evidence="2" id="KW-0812">Transmembrane</keyword>
<dbReference type="Proteomes" id="UP000282311">
    <property type="component" value="Unassembled WGS sequence"/>
</dbReference>
<comment type="caution">
    <text evidence="4">The sequence shown here is derived from an EMBL/GenBank/DDBJ whole genome shotgun (WGS) entry which is preliminary data.</text>
</comment>
<evidence type="ECO:0000313" key="4">
    <source>
        <dbReference type="EMBL" id="RKN84458.1"/>
    </source>
</evidence>
<evidence type="ECO:0000259" key="3">
    <source>
        <dbReference type="PROSITE" id="PS51178"/>
    </source>
</evidence>
<feature type="compositionally biased region" description="Low complexity" evidence="1">
    <location>
        <begin position="341"/>
        <end position="358"/>
    </location>
</feature>
<dbReference type="EMBL" id="RBAH01000008">
    <property type="protein sequence ID" value="RKN84458.1"/>
    <property type="molecule type" value="Genomic_DNA"/>
</dbReference>
<protein>
    <submittedName>
        <fullName evidence="4">PASTA domain-containing protein</fullName>
    </submittedName>
</protein>
<name>A0A3B0CIB6_9BACL</name>
<feature type="compositionally biased region" description="Low complexity" evidence="1">
    <location>
        <begin position="322"/>
        <end position="332"/>
    </location>
</feature>
<feature type="transmembrane region" description="Helical" evidence="2">
    <location>
        <begin position="276"/>
        <end position="298"/>
    </location>
</feature>
<dbReference type="SMART" id="SM00740">
    <property type="entry name" value="PASTA"/>
    <property type="match status" value="1"/>
</dbReference>
<gene>
    <name evidence="4" type="ORF">D7M11_13325</name>
</gene>
<proteinExistence type="predicted"/>
<dbReference type="InterPro" id="IPR005543">
    <property type="entry name" value="PASTA_dom"/>
</dbReference>
<keyword evidence="2" id="KW-1133">Transmembrane helix</keyword>
<dbReference type="AlphaFoldDB" id="A0A3B0CIB6"/>
<feature type="region of interest" description="Disordered" evidence="1">
    <location>
        <begin position="313"/>
        <end position="369"/>
    </location>
</feature>
<dbReference type="CDD" id="cd06577">
    <property type="entry name" value="PASTA_pknB"/>
    <property type="match status" value="1"/>
</dbReference>
<evidence type="ECO:0000313" key="5">
    <source>
        <dbReference type="Proteomes" id="UP000282311"/>
    </source>
</evidence>
<dbReference type="Pfam" id="PF03793">
    <property type="entry name" value="PASTA"/>
    <property type="match status" value="1"/>
</dbReference>
<accession>A0A3B0CIB6</accession>
<organism evidence="4 5">
    <name type="scientific">Paenibacillus ginsengarvi</name>
    <dbReference type="NCBI Taxonomy" id="400777"/>
    <lineage>
        <taxon>Bacteria</taxon>
        <taxon>Bacillati</taxon>
        <taxon>Bacillota</taxon>
        <taxon>Bacilli</taxon>
        <taxon>Bacillales</taxon>
        <taxon>Paenibacillaceae</taxon>
        <taxon>Paenibacillus</taxon>
    </lineage>
</organism>